<proteinExistence type="predicted"/>
<keyword evidence="1" id="KW-0472">Membrane</keyword>
<organism evidence="2 3">
    <name type="scientific">Solobacterium moorei</name>
    <dbReference type="NCBI Taxonomy" id="102148"/>
    <lineage>
        <taxon>Bacteria</taxon>
        <taxon>Bacillati</taxon>
        <taxon>Bacillota</taxon>
        <taxon>Erysipelotrichia</taxon>
        <taxon>Erysipelotrichales</taxon>
        <taxon>Erysipelotrichaceae</taxon>
        <taxon>Solobacterium</taxon>
    </lineage>
</organism>
<comment type="caution">
    <text evidence="2">The sequence shown here is derived from an EMBL/GenBank/DDBJ whole genome shotgun (WGS) entry which is preliminary data.</text>
</comment>
<name>A0A412PCL9_9FIRM</name>
<feature type="transmembrane region" description="Helical" evidence="1">
    <location>
        <begin position="54"/>
        <end position="76"/>
    </location>
</feature>
<keyword evidence="1" id="KW-0812">Transmembrane</keyword>
<reference evidence="2 3" key="1">
    <citation type="submission" date="2018-08" db="EMBL/GenBank/DDBJ databases">
        <title>A genome reference for cultivated species of the human gut microbiota.</title>
        <authorList>
            <person name="Zou Y."/>
            <person name="Xue W."/>
            <person name="Luo G."/>
        </authorList>
    </citation>
    <scope>NUCLEOTIDE SEQUENCE [LARGE SCALE GENOMIC DNA]</scope>
    <source>
        <strain evidence="2 3">AF18-46</strain>
    </source>
</reference>
<evidence type="ECO:0000256" key="1">
    <source>
        <dbReference type="SAM" id="Phobius"/>
    </source>
</evidence>
<dbReference type="Proteomes" id="UP000284731">
    <property type="component" value="Unassembled WGS sequence"/>
</dbReference>
<keyword evidence="1" id="KW-1133">Transmembrane helix</keyword>
<evidence type="ECO:0000313" key="2">
    <source>
        <dbReference type="EMBL" id="RGT54977.1"/>
    </source>
</evidence>
<dbReference type="RefSeq" id="WP_118765030.1">
    <property type="nucleotide sequence ID" value="NZ_CABJCF010000003.1"/>
</dbReference>
<sequence length="174" mass="20248">MKMDDMQEELKLILKYPYQSKLNQVAFATIVSFSLIVIWILKHLIDVGTSESDTMIIVIVLVCAPILLCLMVYYFYLHAVKIEIDKNNIVKYYSYGSRGRSALHFRFEPEDIEEIKVSKHAFHCSKLTMRIKNPIFCGLCEKKLDKSMNINVIADTEKVDDFIQEILNKHSNIH</sequence>
<evidence type="ECO:0000313" key="3">
    <source>
        <dbReference type="Proteomes" id="UP000284731"/>
    </source>
</evidence>
<gene>
    <name evidence="2" type="ORF">DWX20_07355</name>
</gene>
<feature type="transmembrane region" description="Helical" evidence="1">
    <location>
        <begin position="21"/>
        <end position="42"/>
    </location>
</feature>
<dbReference type="EMBL" id="QRWX01000003">
    <property type="protein sequence ID" value="RGT54977.1"/>
    <property type="molecule type" value="Genomic_DNA"/>
</dbReference>
<accession>A0A412PCL9</accession>
<dbReference type="AlphaFoldDB" id="A0A412PCL9"/>
<protein>
    <recommendedName>
        <fullName evidence="4">DUF304 domain-containing protein</fullName>
    </recommendedName>
</protein>
<evidence type="ECO:0008006" key="4">
    <source>
        <dbReference type="Google" id="ProtNLM"/>
    </source>
</evidence>